<keyword evidence="2" id="KW-1133">Transmembrane helix</keyword>
<organism evidence="3 4">
    <name type="scientific">Microvirga aerilata</name>
    <dbReference type="NCBI Taxonomy" id="670292"/>
    <lineage>
        <taxon>Bacteria</taxon>
        <taxon>Pseudomonadati</taxon>
        <taxon>Pseudomonadota</taxon>
        <taxon>Alphaproteobacteria</taxon>
        <taxon>Hyphomicrobiales</taxon>
        <taxon>Methylobacteriaceae</taxon>
        <taxon>Microvirga</taxon>
    </lineage>
</organism>
<accession>A0A936ZEE8</accession>
<evidence type="ECO:0000313" key="3">
    <source>
        <dbReference type="EMBL" id="MBL0405627.1"/>
    </source>
</evidence>
<sequence>MTLLNLCQLRTRVRTEHVSSGDSGVTLMLVLLLGLVFAPVVGLHAAIVAFGPPAAAASPDNLVHHTTPPKPTRG</sequence>
<proteinExistence type="predicted"/>
<feature type="region of interest" description="Disordered" evidence="1">
    <location>
        <begin position="54"/>
        <end position="74"/>
    </location>
</feature>
<name>A0A936ZEE8_9HYPH</name>
<dbReference type="RefSeq" id="WP_202061755.1">
    <property type="nucleotide sequence ID" value="NZ_JAEQMY010000025.1"/>
</dbReference>
<keyword evidence="2" id="KW-0472">Membrane</keyword>
<gene>
    <name evidence="3" type="ORF">JKG68_16795</name>
</gene>
<evidence type="ECO:0000313" key="4">
    <source>
        <dbReference type="Proteomes" id="UP000605848"/>
    </source>
</evidence>
<evidence type="ECO:0000256" key="2">
    <source>
        <dbReference type="SAM" id="Phobius"/>
    </source>
</evidence>
<keyword evidence="4" id="KW-1185">Reference proteome</keyword>
<dbReference type="EMBL" id="JAEQMY010000025">
    <property type="protein sequence ID" value="MBL0405627.1"/>
    <property type="molecule type" value="Genomic_DNA"/>
</dbReference>
<comment type="caution">
    <text evidence="3">The sequence shown here is derived from an EMBL/GenBank/DDBJ whole genome shotgun (WGS) entry which is preliminary data.</text>
</comment>
<feature type="transmembrane region" description="Helical" evidence="2">
    <location>
        <begin position="27"/>
        <end position="50"/>
    </location>
</feature>
<protein>
    <submittedName>
        <fullName evidence="3">Uncharacterized protein</fullName>
    </submittedName>
</protein>
<keyword evidence="2" id="KW-0812">Transmembrane</keyword>
<dbReference type="AlphaFoldDB" id="A0A936ZEE8"/>
<dbReference type="Proteomes" id="UP000605848">
    <property type="component" value="Unassembled WGS sequence"/>
</dbReference>
<reference evidence="3" key="1">
    <citation type="submission" date="2021-01" db="EMBL/GenBank/DDBJ databases">
        <title>Microvirga sp.</title>
        <authorList>
            <person name="Kim M.K."/>
        </authorList>
    </citation>
    <scope>NUCLEOTIDE SEQUENCE</scope>
    <source>
        <strain evidence="3">5420S-16</strain>
    </source>
</reference>
<evidence type="ECO:0000256" key="1">
    <source>
        <dbReference type="SAM" id="MobiDB-lite"/>
    </source>
</evidence>